<dbReference type="PANTHER" id="PTHR18964">
    <property type="entry name" value="ROK (REPRESSOR, ORF, KINASE) FAMILY"/>
    <property type="match status" value="1"/>
</dbReference>
<keyword evidence="3" id="KW-1185">Reference proteome</keyword>
<dbReference type="Gene3D" id="3.30.420.40">
    <property type="match status" value="2"/>
</dbReference>
<dbReference type="NCBIfam" id="NF045942">
    <property type="entry name" value="PolPhglucPhase"/>
    <property type="match status" value="1"/>
</dbReference>
<dbReference type="InterPro" id="IPR043129">
    <property type="entry name" value="ATPase_NBD"/>
</dbReference>
<accession>A0A2M9H7F7</accession>
<dbReference type="SUPFAM" id="SSF53067">
    <property type="entry name" value="Actin-like ATPase domain"/>
    <property type="match status" value="1"/>
</dbReference>
<keyword evidence="2" id="KW-0808">Transferase</keyword>
<keyword evidence="2" id="KW-0418">Kinase</keyword>
<gene>
    <name evidence="2" type="ORF">CS006_09260</name>
</gene>
<dbReference type="GO" id="GO:0016301">
    <property type="term" value="F:kinase activity"/>
    <property type="evidence" value="ECO:0007669"/>
    <property type="project" value="UniProtKB-KW"/>
</dbReference>
<evidence type="ECO:0000313" key="3">
    <source>
        <dbReference type="Proteomes" id="UP000229095"/>
    </source>
</evidence>
<protein>
    <submittedName>
        <fullName evidence="2">Polyphosphate glucokinase</fullName>
    </submittedName>
</protein>
<dbReference type="AlphaFoldDB" id="A0A2M9H7F7"/>
<evidence type="ECO:0000313" key="2">
    <source>
        <dbReference type="EMBL" id="PJM72737.1"/>
    </source>
</evidence>
<comment type="similarity">
    <text evidence="1">Belongs to the ROK (NagC/XylR) family.</text>
</comment>
<evidence type="ECO:0000256" key="1">
    <source>
        <dbReference type="ARBA" id="ARBA00006479"/>
    </source>
</evidence>
<comment type="caution">
    <text evidence="2">The sequence shown here is derived from an EMBL/GenBank/DDBJ whole genome shotgun (WGS) entry which is preliminary data.</text>
</comment>
<dbReference type="RefSeq" id="WP_100511523.1">
    <property type="nucleotide sequence ID" value="NZ_PEBI01000004.1"/>
</dbReference>
<dbReference type="InterPro" id="IPR000600">
    <property type="entry name" value="ROK"/>
</dbReference>
<dbReference type="Pfam" id="PF00480">
    <property type="entry name" value="ROK"/>
    <property type="match status" value="1"/>
</dbReference>
<dbReference type="OrthoDB" id="849313at2"/>
<proteinExistence type="inferred from homology"/>
<dbReference type="EMBL" id="PEBI01000004">
    <property type="protein sequence ID" value="PJM72737.1"/>
    <property type="molecule type" value="Genomic_DNA"/>
</dbReference>
<organism evidence="2 3">
    <name type="scientific">Bifidobacterium primatium</name>
    <dbReference type="NCBI Taxonomy" id="2045438"/>
    <lineage>
        <taxon>Bacteria</taxon>
        <taxon>Bacillati</taxon>
        <taxon>Actinomycetota</taxon>
        <taxon>Actinomycetes</taxon>
        <taxon>Bifidobacteriales</taxon>
        <taxon>Bifidobacteriaceae</taxon>
        <taxon>Bifidobacterium</taxon>
    </lineage>
</organism>
<dbReference type="PANTHER" id="PTHR18964:SF146">
    <property type="entry name" value="POLYPHOSPHATE GLUCOKINASE"/>
    <property type="match status" value="1"/>
</dbReference>
<name>A0A2M9H7F7_9BIFI</name>
<sequence>MIETAQAFGIDIGGSGIKGAPVDLKEGKFAAERLRIPTPEVSTPDAVAAIVKEILDHYEVEDGTPIGVAFPAPVKPGRPLNFMANLDQSWVGVDINRLLSEKTGREVHVVNDADAAGLAEAQYGAAKGNKGLVIATTLGTGIGTALIMNGVLVPNTELGHLILDGKDAEKYAADSARSRKELSWKKWGARLTKYYRLLEHYFSPDIFVVGGGVSKKHEKFFPYIEVETPMVPATLLNAAGIVGAAYFASTQMGK</sequence>
<dbReference type="Proteomes" id="UP000229095">
    <property type="component" value="Unassembled WGS sequence"/>
</dbReference>
<reference evidence="2 3" key="1">
    <citation type="submission" date="2017-10" db="EMBL/GenBank/DDBJ databases">
        <title>Draft genome sequences of strains TRE 1, TRE 9, TRE H and TRI 7, isolated from tamarins, belonging to four potential novel Bifidobacterium species.</title>
        <authorList>
            <person name="Mattarelli P."/>
            <person name="Modesto M."/>
            <person name="Puglisi E."/>
            <person name="Morelli L."/>
            <person name="Spezio C."/>
            <person name="Bonetti A."/>
            <person name="Sandri C."/>
        </authorList>
    </citation>
    <scope>NUCLEOTIDE SEQUENCE [LARGE SCALE GENOMIC DNA]</scope>
    <source>
        <strain evidence="3">TRE1</strain>
    </source>
</reference>
<dbReference type="CDD" id="cd24058">
    <property type="entry name" value="ASKHA_NBD_ROK_PPGK"/>
    <property type="match status" value="1"/>
</dbReference>